<evidence type="ECO:0000313" key="10">
    <source>
        <dbReference type="Proteomes" id="UP001208690"/>
    </source>
</evidence>
<dbReference type="Gene3D" id="1.10.238.260">
    <property type="match status" value="1"/>
</dbReference>
<dbReference type="RefSeq" id="WP_263845570.1">
    <property type="nucleotide sequence ID" value="NZ_JALIEB010000014.1"/>
</dbReference>
<keyword evidence="3" id="KW-0028">Amino-acid biosynthesis</keyword>
<evidence type="ECO:0000256" key="3">
    <source>
        <dbReference type="ARBA" id="ARBA00022605"/>
    </source>
</evidence>
<evidence type="ECO:0000259" key="8">
    <source>
        <dbReference type="PROSITE" id="PS50991"/>
    </source>
</evidence>
<dbReference type="InterPro" id="IPR002034">
    <property type="entry name" value="AIPM/Hcit_synth_CS"/>
</dbReference>
<dbReference type="InterPro" id="IPR050073">
    <property type="entry name" value="2-IPM_HCS-like"/>
</dbReference>
<gene>
    <name evidence="9" type="ORF">MUB52_18075</name>
</gene>
<dbReference type="PANTHER" id="PTHR10277">
    <property type="entry name" value="HOMOCITRATE SYNTHASE-RELATED"/>
    <property type="match status" value="1"/>
</dbReference>
<evidence type="ECO:0000256" key="2">
    <source>
        <dbReference type="ARBA" id="ARBA00012973"/>
    </source>
</evidence>
<dbReference type="InterPro" id="IPR013785">
    <property type="entry name" value="Aldolase_TIM"/>
</dbReference>
<reference evidence="9 10" key="1">
    <citation type="submission" date="2022-04" db="EMBL/GenBank/DDBJ databases">
        <title>Roseobacter sp. WL0113 is a bacterium isolated from neritic sediment.</title>
        <authorList>
            <person name="Wang L."/>
            <person name="He W."/>
            <person name="Zhang D.-F."/>
        </authorList>
    </citation>
    <scope>NUCLEOTIDE SEQUENCE [LARGE SCALE GENOMIC DNA]</scope>
    <source>
        <strain evidence="9 10">WL0113</strain>
    </source>
</reference>
<evidence type="ECO:0000256" key="6">
    <source>
        <dbReference type="ARBA" id="ARBA00023304"/>
    </source>
</evidence>
<dbReference type="Gene3D" id="3.20.20.70">
    <property type="entry name" value="Aldolase class I"/>
    <property type="match status" value="1"/>
</dbReference>
<proteinExistence type="inferred from homology"/>
<evidence type="ECO:0000313" key="9">
    <source>
        <dbReference type="EMBL" id="MCV3273345.1"/>
    </source>
</evidence>
<comment type="similarity">
    <text evidence="7">Belongs to the alpha-IPM synthase/homocitrate synthase family.</text>
</comment>
<dbReference type="Pfam" id="PF00682">
    <property type="entry name" value="HMGL-like"/>
    <property type="match status" value="1"/>
</dbReference>
<dbReference type="PANTHER" id="PTHR10277:SF9">
    <property type="entry name" value="2-ISOPROPYLMALATE SYNTHASE 1, CHLOROPLASTIC-RELATED"/>
    <property type="match status" value="1"/>
</dbReference>
<dbReference type="Proteomes" id="UP001208690">
    <property type="component" value="Unassembled WGS sequence"/>
</dbReference>
<dbReference type="PROSITE" id="PS50991">
    <property type="entry name" value="PYR_CT"/>
    <property type="match status" value="1"/>
</dbReference>
<keyword evidence="5" id="KW-0464">Manganese</keyword>
<name>A0ABT3BIE1_9RHOB</name>
<keyword evidence="10" id="KW-1185">Reference proteome</keyword>
<keyword evidence="6" id="KW-0100">Branched-chain amino acid biosynthesis</keyword>
<dbReference type="EC" id="2.3.3.13" evidence="2"/>
<evidence type="ECO:0000256" key="4">
    <source>
        <dbReference type="ARBA" id="ARBA00022679"/>
    </source>
</evidence>
<evidence type="ECO:0000256" key="1">
    <source>
        <dbReference type="ARBA" id="ARBA00004689"/>
    </source>
</evidence>
<comment type="caution">
    <text evidence="9">The sequence shown here is derived from an EMBL/GenBank/DDBJ whole genome shotgun (WGS) entry which is preliminary data.</text>
</comment>
<accession>A0ABT3BIE1</accession>
<dbReference type="PROSITE" id="PS00815">
    <property type="entry name" value="AIPM_HOMOCIT_SYNTH_1"/>
    <property type="match status" value="1"/>
</dbReference>
<keyword evidence="4 7" id="KW-0808">Transferase</keyword>
<comment type="pathway">
    <text evidence="1">Amino-acid biosynthesis; L-leucine biosynthesis; L-leucine from 3-methyl-2-oxobutanoate: step 1/4.</text>
</comment>
<dbReference type="SUPFAM" id="SSF51569">
    <property type="entry name" value="Aldolase"/>
    <property type="match status" value="1"/>
</dbReference>
<evidence type="ECO:0000256" key="5">
    <source>
        <dbReference type="ARBA" id="ARBA00023211"/>
    </source>
</evidence>
<evidence type="ECO:0000256" key="7">
    <source>
        <dbReference type="RuleBase" id="RU003523"/>
    </source>
</evidence>
<feature type="domain" description="Pyruvate carboxyltransferase" evidence="8">
    <location>
        <begin position="1"/>
        <end position="265"/>
    </location>
</feature>
<organism evidence="9 10">
    <name type="scientific">Roseobacter sinensis</name>
    <dbReference type="NCBI Taxonomy" id="2931391"/>
    <lineage>
        <taxon>Bacteria</taxon>
        <taxon>Pseudomonadati</taxon>
        <taxon>Pseudomonadota</taxon>
        <taxon>Alphaproteobacteria</taxon>
        <taxon>Rhodobacterales</taxon>
        <taxon>Roseobacteraceae</taxon>
        <taxon>Roseobacter</taxon>
    </lineage>
</organism>
<protein>
    <recommendedName>
        <fullName evidence="2">2-isopropylmalate synthase</fullName>
        <ecNumber evidence="2">2.3.3.13</ecNumber>
    </recommendedName>
</protein>
<dbReference type="EMBL" id="JALIEB010000014">
    <property type="protein sequence ID" value="MCV3273345.1"/>
    <property type="molecule type" value="Genomic_DNA"/>
</dbReference>
<sequence>MEIFETTLRDGEQQAFLHFTAKQKGDMGRKLETLGVDIIDAGFPAASDVDLEGVKRVVDQTDAVRLSVLSRPIKKDIRRAFEALRGAEHRSRIATSARPFDLLSPSADRDNRARSKTIDRSVDLMNEARTYFPEAQYYLVCAGNRDPAFLMDLSAAAAAAGATQIVVADTLSTMEPQRFGDLVRRIRSALPPETTLGVHCHNLLGLSLANSVAGVRAGATQVEVTIGNTGDGGGNTALEQVLAYAAYFEADDPRFSNGCRTEMLADVVQAFVDMTGMRFSPNKPLVGDISFLVETGIHQSIPKTVMDDVFSPETIGRSIEFAIGRHSGISGILDRLDKMNMRPRNVDQHTLYRHVMRAAEQSGSIPDYELGRIAKSLMADATTHRP</sequence>
<dbReference type="InterPro" id="IPR000891">
    <property type="entry name" value="PYR_CT"/>
</dbReference>